<sequence length="235" mass="26738">MMFRFHRHNLRVLVRRPCRPSTRPFSSSSPTPVCPSCAAPLPTTLPACPKCFHIERPTQNKKYDYYELLETPKSPNPFIVDESRLKNNFRRMQRYVHPDLWASQGEVKTQAAHDLSGLVNEAYSTLLQPLSRIHYILSQHNLNAAETDQLNDPHLITEVIEIREALDDASSESEVEGIKNDVAGRISTTVKNIERAVHLENWEEAHREAVRLKYLRGIEAAAEHWTNAPSSAGAH</sequence>
<comment type="similarity">
    <text evidence="1">Belongs to the HscB family.</text>
</comment>
<dbReference type="GO" id="GO:0051259">
    <property type="term" value="P:protein complex oligomerization"/>
    <property type="evidence" value="ECO:0007669"/>
    <property type="project" value="InterPro"/>
</dbReference>
<dbReference type="EMBL" id="WTXG01000001">
    <property type="protein sequence ID" value="KAI0308200.1"/>
    <property type="molecule type" value="Genomic_DNA"/>
</dbReference>
<dbReference type="GO" id="GO:0051087">
    <property type="term" value="F:protein-folding chaperone binding"/>
    <property type="evidence" value="ECO:0007669"/>
    <property type="project" value="InterPro"/>
</dbReference>
<proteinExistence type="inferred from homology"/>
<dbReference type="NCBIfam" id="TIGR00714">
    <property type="entry name" value="hscB"/>
    <property type="match status" value="1"/>
</dbReference>
<dbReference type="InterPro" id="IPR004640">
    <property type="entry name" value="HscB"/>
</dbReference>
<accession>A0AAD4MDU5</accession>
<dbReference type="GO" id="GO:0001671">
    <property type="term" value="F:ATPase activator activity"/>
    <property type="evidence" value="ECO:0007669"/>
    <property type="project" value="InterPro"/>
</dbReference>
<reference evidence="4" key="1">
    <citation type="journal article" date="2022" name="New Phytol.">
        <title>Evolutionary transition to the ectomycorrhizal habit in the genomes of a hyperdiverse lineage of mushroom-forming fungi.</title>
        <authorList>
            <person name="Looney B."/>
            <person name="Miyauchi S."/>
            <person name="Morin E."/>
            <person name="Drula E."/>
            <person name="Courty P.E."/>
            <person name="Kohler A."/>
            <person name="Kuo A."/>
            <person name="LaButti K."/>
            <person name="Pangilinan J."/>
            <person name="Lipzen A."/>
            <person name="Riley R."/>
            <person name="Andreopoulos W."/>
            <person name="He G."/>
            <person name="Johnson J."/>
            <person name="Nolan M."/>
            <person name="Tritt A."/>
            <person name="Barry K.W."/>
            <person name="Grigoriev I.V."/>
            <person name="Nagy L.G."/>
            <person name="Hibbett D."/>
            <person name="Henrissat B."/>
            <person name="Matheny P.B."/>
            <person name="Labbe J."/>
            <person name="Martin F.M."/>
        </authorList>
    </citation>
    <scope>NUCLEOTIDE SEQUENCE</scope>
    <source>
        <strain evidence="4">BPL690</strain>
    </source>
</reference>
<evidence type="ECO:0000259" key="3">
    <source>
        <dbReference type="PROSITE" id="PS50076"/>
    </source>
</evidence>
<name>A0AAD4MDU5_9AGAM</name>
<gene>
    <name evidence="4" type="ORF">B0F90DRAFT_1680936</name>
</gene>
<protein>
    <recommendedName>
        <fullName evidence="3">J domain-containing protein</fullName>
    </recommendedName>
</protein>
<dbReference type="PANTHER" id="PTHR14021:SF15">
    <property type="entry name" value="IRON-SULFUR CLUSTER CO-CHAPERONE PROTEIN HSCB"/>
    <property type="match status" value="1"/>
</dbReference>
<keyword evidence="2" id="KW-0143">Chaperone</keyword>
<dbReference type="InterPro" id="IPR036869">
    <property type="entry name" value="J_dom_sf"/>
</dbReference>
<evidence type="ECO:0000313" key="4">
    <source>
        <dbReference type="EMBL" id="KAI0308200.1"/>
    </source>
</evidence>
<dbReference type="InterPro" id="IPR036386">
    <property type="entry name" value="HscB_C_sf"/>
</dbReference>
<evidence type="ECO:0000313" key="5">
    <source>
        <dbReference type="Proteomes" id="UP001203297"/>
    </source>
</evidence>
<dbReference type="Gene3D" id="1.20.1280.20">
    <property type="entry name" value="HscB, C-terminal domain"/>
    <property type="match status" value="1"/>
</dbReference>
<evidence type="ECO:0000256" key="1">
    <source>
        <dbReference type="ARBA" id="ARBA00010476"/>
    </source>
</evidence>
<dbReference type="GO" id="GO:0005739">
    <property type="term" value="C:mitochondrion"/>
    <property type="evidence" value="ECO:0007669"/>
    <property type="project" value="TreeGrafter"/>
</dbReference>
<dbReference type="Gene3D" id="1.10.287.110">
    <property type="entry name" value="DnaJ domain"/>
    <property type="match status" value="1"/>
</dbReference>
<dbReference type="PANTHER" id="PTHR14021">
    <property type="entry name" value="IRON-SULFUR CLUSTER CO-CHAPERONE PROTEIN HSCB"/>
    <property type="match status" value="1"/>
</dbReference>
<dbReference type="Proteomes" id="UP001203297">
    <property type="component" value="Unassembled WGS sequence"/>
</dbReference>
<keyword evidence="5" id="KW-1185">Reference proteome</keyword>
<dbReference type="SUPFAM" id="SSF46565">
    <property type="entry name" value="Chaperone J-domain"/>
    <property type="match status" value="1"/>
</dbReference>
<dbReference type="Pfam" id="PF07743">
    <property type="entry name" value="HSCB_C"/>
    <property type="match status" value="1"/>
</dbReference>
<comment type="caution">
    <text evidence="4">The sequence shown here is derived from an EMBL/GenBank/DDBJ whole genome shotgun (WGS) entry which is preliminary data.</text>
</comment>
<dbReference type="SUPFAM" id="SSF47144">
    <property type="entry name" value="HSC20 (HSCB), C-terminal oligomerisation domain"/>
    <property type="match status" value="1"/>
</dbReference>
<evidence type="ECO:0000256" key="2">
    <source>
        <dbReference type="ARBA" id="ARBA00023186"/>
    </source>
</evidence>
<dbReference type="GO" id="GO:0044571">
    <property type="term" value="P:[2Fe-2S] cluster assembly"/>
    <property type="evidence" value="ECO:0007669"/>
    <property type="project" value="InterPro"/>
</dbReference>
<dbReference type="CDD" id="cd06257">
    <property type="entry name" value="DnaJ"/>
    <property type="match status" value="1"/>
</dbReference>
<dbReference type="AlphaFoldDB" id="A0AAD4MDU5"/>
<feature type="domain" description="J" evidence="3">
    <location>
        <begin position="64"/>
        <end position="139"/>
    </location>
</feature>
<dbReference type="PROSITE" id="PS50076">
    <property type="entry name" value="DNAJ_2"/>
    <property type="match status" value="1"/>
</dbReference>
<organism evidence="4 5">
    <name type="scientific">Multifurca ochricompacta</name>
    <dbReference type="NCBI Taxonomy" id="376703"/>
    <lineage>
        <taxon>Eukaryota</taxon>
        <taxon>Fungi</taxon>
        <taxon>Dikarya</taxon>
        <taxon>Basidiomycota</taxon>
        <taxon>Agaricomycotina</taxon>
        <taxon>Agaricomycetes</taxon>
        <taxon>Russulales</taxon>
        <taxon>Russulaceae</taxon>
        <taxon>Multifurca</taxon>
    </lineage>
</organism>
<dbReference type="InterPro" id="IPR001623">
    <property type="entry name" value="DnaJ_domain"/>
</dbReference>
<dbReference type="InterPro" id="IPR009073">
    <property type="entry name" value="HscB_oligo_C"/>
</dbReference>
<dbReference type="SMART" id="SM00271">
    <property type="entry name" value="DnaJ"/>
    <property type="match status" value="1"/>
</dbReference>